<feature type="transmembrane region" description="Helical" evidence="6">
    <location>
        <begin position="207"/>
        <end position="225"/>
    </location>
</feature>
<dbReference type="Gene3D" id="1.20.1250.20">
    <property type="entry name" value="MFS general substrate transporter like domains"/>
    <property type="match status" value="1"/>
</dbReference>
<keyword evidence="3 6" id="KW-1133">Transmembrane helix</keyword>
<evidence type="ECO:0000313" key="11">
    <source>
        <dbReference type="Proteomes" id="UP000076837"/>
    </source>
</evidence>
<feature type="domain" description="Major facilitator superfamily (MFS) profile" evidence="8">
    <location>
        <begin position="140"/>
        <end position="571"/>
    </location>
</feature>
<dbReference type="CDD" id="cd17323">
    <property type="entry name" value="MFS_Tpo1_MDR_like"/>
    <property type="match status" value="1"/>
</dbReference>
<dbReference type="InterPro" id="IPR049771">
    <property type="entry name" value="OTU2-like_OTU"/>
</dbReference>
<dbReference type="PROSITE" id="PS00216">
    <property type="entry name" value="SUGAR_TRANSPORT_1"/>
    <property type="match status" value="1"/>
</dbReference>
<feature type="transmembrane region" description="Helical" evidence="6">
    <location>
        <begin position="177"/>
        <end position="195"/>
    </location>
</feature>
<feature type="transmembrane region" description="Helical" evidence="6">
    <location>
        <begin position="476"/>
        <end position="500"/>
    </location>
</feature>
<gene>
    <name evidence="10" type="ORF">ST47_g288</name>
    <name evidence="9" type="ORF">ST47_g9977</name>
</gene>
<dbReference type="InterPro" id="IPR020846">
    <property type="entry name" value="MFS_dom"/>
</dbReference>
<evidence type="ECO:0000256" key="5">
    <source>
        <dbReference type="SAM" id="MobiDB-lite"/>
    </source>
</evidence>
<dbReference type="GO" id="GO:0140115">
    <property type="term" value="P:export across plasma membrane"/>
    <property type="evidence" value="ECO:0007669"/>
    <property type="project" value="UniProtKB-ARBA"/>
</dbReference>
<comment type="subcellular location">
    <subcellularLocation>
        <location evidence="1">Membrane</location>
        <topology evidence="1">Multi-pass membrane protein</topology>
    </subcellularLocation>
</comment>
<feature type="region of interest" description="Disordered" evidence="5">
    <location>
        <begin position="587"/>
        <end position="653"/>
    </location>
</feature>
<evidence type="ECO:0000256" key="2">
    <source>
        <dbReference type="ARBA" id="ARBA00022692"/>
    </source>
</evidence>
<dbReference type="InterPro" id="IPR036259">
    <property type="entry name" value="MFS_trans_sf"/>
</dbReference>
<accession>A0A162W958</accession>
<name>A0A162W958_DIDRA</name>
<evidence type="ECO:0000256" key="6">
    <source>
        <dbReference type="SAM" id="Phobius"/>
    </source>
</evidence>
<feature type="domain" description="OTU" evidence="7">
    <location>
        <begin position="736"/>
        <end position="881"/>
    </location>
</feature>
<keyword evidence="11" id="KW-1185">Reference proteome</keyword>
<feature type="compositionally biased region" description="Acidic residues" evidence="5">
    <location>
        <begin position="639"/>
        <end position="651"/>
    </location>
</feature>
<dbReference type="GO" id="GO:0000297">
    <property type="term" value="F:spermine transmembrane transporter activity"/>
    <property type="evidence" value="ECO:0007669"/>
    <property type="project" value="TreeGrafter"/>
</dbReference>
<dbReference type="Pfam" id="PF02338">
    <property type="entry name" value="OTU"/>
    <property type="match status" value="1"/>
</dbReference>
<feature type="transmembrane region" description="Helical" evidence="6">
    <location>
        <begin position="147"/>
        <end position="165"/>
    </location>
</feature>
<dbReference type="InterPro" id="IPR038765">
    <property type="entry name" value="Papain-like_cys_pep_sf"/>
</dbReference>
<dbReference type="PROSITE" id="PS50850">
    <property type="entry name" value="MFS"/>
    <property type="match status" value="1"/>
</dbReference>
<dbReference type="EMBL" id="JYNV01000319">
    <property type="protein sequence ID" value="KZM18886.1"/>
    <property type="molecule type" value="Genomic_DNA"/>
</dbReference>
<dbReference type="GO" id="GO:0015606">
    <property type="term" value="F:spermidine transmembrane transporter activity"/>
    <property type="evidence" value="ECO:0007669"/>
    <property type="project" value="TreeGrafter"/>
</dbReference>
<keyword evidence="4 6" id="KW-0472">Membrane</keyword>
<protein>
    <submittedName>
        <fullName evidence="9">Transmembrane transport</fullName>
    </submittedName>
</protein>
<sequence>MGKGRRTFVFARSLTAESPSTPGKIAESCLEVAQDLFDPGCPKDISIVIELDDRSSSAVNQDTVCSNAAEVTQPDMPKLGKSNGELSQDELVNQAESSSTETRDIEKQDATPTQPSQKITDWNGPDDPENPHNWPLWMRVYHATTPGLFCFAVTFGTSVYTPALADIMIDFDVSRTVGLMGISLYTLGLAFGPVISAPLSEKYGRKIVYVLAPPVFMLFTLGAGLSKSFASLVICRFFAGLTGSPALAVGSGSNVDLFPPHKRAKIIAVFLMAPFAGPALGPVVGGFVAQYKSWRWTQWCMIFIALTIYIMSLAMKETYKPIILARRAKKLGLVTKPASSPGASAMKRSLITNFFRPIHMLVTEPVVFFLSLYTAFAFGVLFLMFAAFPYIFARPPYSFTVSQSGLAFLAIGLGVLIGGATGLLIDHKMYQPQYRAALARGEKNAAPEHRLYNAMMGSWGIVIGLFWVGWSAGKGAHWAIVLVGSVPFAWGNLCVFVSVLKGLHSDKHDRTDSAFQTSASLYMTDVYGPLNGASAMAANGIFRYALGAAFPLFTVQILTAMSTDVTAPASDTPETLDVLSARHRKEQRDLVSRITQKKKQATKKTRKGVNDECERLEQELKERQAEEVRVLNGDGAENVAEEAESEEESANEGDAVISAQINKLSINGTASSPNPSAQPSADGAGKKKNRQKERLARRKAEQDAAVRQAEEEARNAPNPRELEKQRFDPLLEEKKLALHEIRADGHCLYAAVADQLSNRSLSLQPRIAVTTADGEEALPYRKVRYAAAGWIEAHAGDFEAFMEDPLPEHVRKIRETGEWGGHLELLALAKSYEVRICVLHSSGRVDRIEDEEQKGDKEEIWLGYYKHSHGLGEHYNSLRKVQAGGKGEGQAEGA</sequence>
<evidence type="ECO:0000256" key="1">
    <source>
        <dbReference type="ARBA" id="ARBA00004141"/>
    </source>
</evidence>
<feature type="compositionally biased region" description="Basic and acidic residues" evidence="5">
    <location>
        <begin position="692"/>
        <end position="727"/>
    </location>
</feature>
<dbReference type="GO" id="GO:0005886">
    <property type="term" value="C:plasma membrane"/>
    <property type="evidence" value="ECO:0007669"/>
    <property type="project" value="TreeGrafter"/>
</dbReference>
<dbReference type="SUPFAM" id="SSF103473">
    <property type="entry name" value="MFS general substrate transporter"/>
    <property type="match status" value="1"/>
</dbReference>
<feature type="transmembrane region" description="Helical" evidence="6">
    <location>
        <begin position="366"/>
        <end position="393"/>
    </location>
</feature>
<evidence type="ECO:0000256" key="4">
    <source>
        <dbReference type="ARBA" id="ARBA00023136"/>
    </source>
</evidence>
<organism evidence="9 11">
    <name type="scientific">Didymella rabiei</name>
    <name type="common">Chickpea ascochyta blight fungus</name>
    <name type="synonym">Mycosphaerella rabiei</name>
    <dbReference type="NCBI Taxonomy" id="5454"/>
    <lineage>
        <taxon>Eukaryota</taxon>
        <taxon>Fungi</taxon>
        <taxon>Dikarya</taxon>
        <taxon>Ascomycota</taxon>
        <taxon>Pezizomycotina</taxon>
        <taxon>Dothideomycetes</taxon>
        <taxon>Pleosporomycetidae</taxon>
        <taxon>Pleosporales</taxon>
        <taxon>Pleosporineae</taxon>
        <taxon>Didymellaceae</taxon>
        <taxon>Ascochyta</taxon>
    </lineage>
</organism>
<dbReference type="Gene3D" id="3.90.70.80">
    <property type="match status" value="1"/>
</dbReference>
<dbReference type="CDD" id="cd22762">
    <property type="entry name" value="OTU_fungi_OTU2-like"/>
    <property type="match status" value="1"/>
</dbReference>
<feature type="transmembrane region" description="Helical" evidence="6">
    <location>
        <begin position="231"/>
        <end position="255"/>
    </location>
</feature>
<feature type="compositionally biased region" description="Polar residues" evidence="5">
    <location>
        <begin position="84"/>
        <end position="100"/>
    </location>
</feature>
<feature type="region of interest" description="Disordered" evidence="5">
    <location>
        <begin position="68"/>
        <end position="128"/>
    </location>
</feature>
<dbReference type="InterPro" id="IPR005829">
    <property type="entry name" value="Sugar_transporter_CS"/>
</dbReference>
<feature type="transmembrane region" description="Helical" evidence="6">
    <location>
        <begin position="451"/>
        <end position="470"/>
    </location>
</feature>
<evidence type="ECO:0000313" key="9">
    <source>
        <dbReference type="EMBL" id="KZM18886.1"/>
    </source>
</evidence>
<dbReference type="AlphaFoldDB" id="A0A162W958"/>
<evidence type="ECO:0000313" key="10">
    <source>
        <dbReference type="EMBL" id="KZM28561.1"/>
    </source>
</evidence>
<dbReference type="STRING" id="5454.A0A162W958"/>
<feature type="compositionally biased region" description="Low complexity" evidence="5">
    <location>
        <begin position="670"/>
        <end position="681"/>
    </location>
</feature>
<dbReference type="SUPFAM" id="SSF54001">
    <property type="entry name" value="Cysteine proteinases"/>
    <property type="match status" value="1"/>
</dbReference>
<feature type="compositionally biased region" description="Basic and acidic residues" evidence="5">
    <location>
        <begin position="608"/>
        <end position="629"/>
    </location>
</feature>
<dbReference type="EMBL" id="JYNV01000011">
    <property type="protein sequence ID" value="KZM28561.1"/>
    <property type="molecule type" value="Genomic_DNA"/>
</dbReference>
<evidence type="ECO:0000259" key="7">
    <source>
        <dbReference type="PROSITE" id="PS50802"/>
    </source>
</evidence>
<dbReference type="InterPro" id="IPR011701">
    <property type="entry name" value="MFS"/>
</dbReference>
<dbReference type="PROSITE" id="PS50802">
    <property type="entry name" value="OTU"/>
    <property type="match status" value="1"/>
</dbReference>
<evidence type="ECO:0000256" key="3">
    <source>
        <dbReference type="ARBA" id="ARBA00022989"/>
    </source>
</evidence>
<feature type="compositionally biased region" description="Basic residues" evidence="5">
    <location>
        <begin position="595"/>
        <end position="607"/>
    </location>
</feature>
<feature type="compositionally biased region" description="Polar residues" evidence="5">
    <location>
        <begin position="110"/>
        <end position="120"/>
    </location>
</feature>
<reference evidence="9 11" key="1">
    <citation type="journal article" date="2016" name="Sci. Rep.">
        <title>Draft genome sequencing and secretome analysis of fungal phytopathogen Ascochyta rabiei provides insight into the necrotrophic effector repertoire.</title>
        <authorList>
            <person name="Verma S."/>
            <person name="Gazara R.K."/>
            <person name="Nizam S."/>
            <person name="Parween S."/>
            <person name="Chattopadhyay D."/>
            <person name="Verma P.K."/>
        </authorList>
    </citation>
    <scope>NUCLEOTIDE SEQUENCE [LARGE SCALE GENOMIC DNA]</scope>
    <source>
        <strain evidence="9 11">ArDII</strain>
    </source>
</reference>
<dbReference type="GO" id="GO:0042908">
    <property type="term" value="P:xenobiotic transport"/>
    <property type="evidence" value="ECO:0007669"/>
    <property type="project" value="UniProtKB-ARBA"/>
</dbReference>
<dbReference type="Proteomes" id="UP000076837">
    <property type="component" value="Unassembled WGS sequence"/>
</dbReference>
<feature type="transmembrane region" description="Helical" evidence="6">
    <location>
        <begin position="296"/>
        <end position="315"/>
    </location>
</feature>
<feature type="transmembrane region" description="Helical" evidence="6">
    <location>
        <begin position="267"/>
        <end position="290"/>
    </location>
</feature>
<feature type="region of interest" description="Disordered" evidence="5">
    <location>
        <begin position="666"/>
        <end position="727"/>
    </location>
</feature>
<dbReference type="Pfam" id="PF07690">
    <property type="entry name" value="MFS_1"/>
    <property type="match status" value="1"/>
</dbReference>
<feature type="transmembrane region" description="Helical" evidence="6">
    <location>
        <begin position="405"/>
        <end position="425"/>
    </location>
</feature>
<comment type="caution">
    <text evidence="9">The sequence shown here is derived from an EMBL/GenBank/DDBJ whole genome shotgun (WGS) entry which is preliminary data.</text>
</comment>
<evidence type="ECO:0000259" key="8">
    <source>
        <dbReference type="PROSITE" id="PS50850"/>
    </source>
</evidence>
<dbReference type="InterPro" id="IPR003323">
    <property type="entry name" value="OTU_dom"/>
</dbReference>
<dbReference type="PANTHER" id="PTHR23502">
    <property type="entry name" value="MAJOR FACILITATOR SUPERFAMILY"/>
    <property type="match status" value="1"/>
</dbReference>
<proteinExistence type="predicted"/>
<keyword evidence="2 6" id="KW-0812">Transmembrane</keyword>
<dbReference type="PANTHER" id="PTHR23502:SF182">
    <property type="entry name" value="POLYAMINE TRANSPORTER, PUTATIVE-RELATED"/>
    <property type="match status" value="1"/>
</dbReference>